<organism evidence="1 2">
    <name type="scientific">Serratia plymuthica</name>
    <dbReference type="NCBI Taxonomy" id="82996"/>
    <lineage>
        <taxon>Bacteria</taxon>
        <taxon>Pseudomonadati</taxon>
        <taxon>Pseudomonadota</taxon>
        <taxon>Gammaproteobacteria</taxon>
        <taxon>Enterobacterales</taxon>
        <taxon>Yersiniaceae</taxon>
        <taxon>Serratia</taxon>
    </lineage>
</organism>
<evidence type="ECO:0000313" key="2">
    <source>
        <dbReference type="Proteomes" id="UP000248897"/>
    </source>
</evidence>
<dbReference type="Gene3D" id="3.30.300.130">
    <property type="entry name" value="Fe-S cluster assembly (FSCA)"/>
    <property type="match status" value="1"/>
</dbReference>
<dbReference type="SUPFAM" id="SSF117916">
    <property type="entry name" value="Fe-S cluster assembly (FSCA) domain-like"/>
    <property type="match status" value="1"/>
</dbReference>
<evidence type="ECO:0000313" key="1">
    <source>
        <dbReference type="EMBL" id="SQI46183.1"/>
    </source>
</evidence>
<sequence>MVDVTLKEGIEKELLQKFPELKGVRDLTEHQRGEHSYY</sequence>
<dbReference type="EMBL" id="LS483469">
    <property type="protein sequence ID" value="SQI46183.1"/>
    <property type="molecule type" value="Genomic_DNA"/>
</dbReference>
<dbReference type="InterPro" id="IPR034904">
    <property type="entry name" value="FSCA_dom_sf"/>
</dbReference>
<name>A0A2X4V4Y2_SERPL</name>
<reference evidence="1 2" key="1">
    <citation type="submission" date="2018-06" db="EMBL/GenBank/DDBJ databases">
        <authorList>
            <consortium name="Pathogen Informatics"/>
            <person name="Doyle S."/>
        </authorList>
    </citation>
    <scope>NUCLEOTIDE SEQUENCE [LARGE SCALE GENOMIC DNA]</scope>
    <source>
        <strain evidence="1 2">NCTC12961</strain>
    </source>
</reference>
<protein>
    <submittedName>
        <fullName evidence="1">Fe/S biogenesis protein nfuA</fullName>
    </submittedName>
</protein>
<proteinExistence type="predicted"/>
<dbReference type="AlphaFoldDB" id="A0A2X4V4Y2"/>
<gene>
    <name evidence="1" type="primary">nfuA_2</name>
    <name evidence="1" type="ORF">NCTC12961_05622</name>
</gene>
<accession>A0A2X4V4Y2</accession>
<dbReference type="Proteomes" id="UP000248897">
    <property type="component" value="Chromosome 1"/>
</dbReference>